<gene>
    <name evidence="1" type="ORF">SYV04_00815</name>
</gene>
<organism evidence="1 2">
    <name type="scientific">Hyalangium rubrum</name>
    <dbReference type="NCBI Taxonomy" id="3103134"/>
    <lineage>
        <taxon>Bacteria</taxon>
        <taxon>Pseudomonadati</taxon>
        <taxon>Myxococcota</taxon>
        <taxon>Myxococcia</taxon>
        <taxon>Myxococcales</taxon>
        <taxon>Cystobacterineae</taxon>
        <taxon>Archangiaceae</taxon>
        <taxon>Hyalangium</taxon>
    </lineage>
</organism>
<evidence type="ECO:0000313" key="2">
    <source>
        <dbReference type="Proteomes" id="UP001291309"/>
    </source>
</evidence>
<keyword evidence="2" id="KW-1185">Reference proteome</keyword>
<sequence length="201" mass="23426">MSPSRSDNIFERLHPQRQFYTSGEVERLERQLKAEVERGALERIQVGKRALATFPEEWYREPTSGVVYRYVAPEFPAPGLWEPVDKPQDGYFFRQQRAMSRTRSNKPLLGPLCPHESPSPEEYSRLLQALDSRWARGEVERAMDWNEGHPVTLFHHRPTDETYVLTPPRTYGEHGGWRKTDLSSRNGTWPGRLWLDCPPPP</sequence>
<dbReference type="Proteomes" id="UP001291309">
    <property type="component" value="Unassembled WGS sequence"/>
</dbReference>
<proteinExistence type="predicted"/>
<name>A0ABU5GUP1_9BACT</name>
<protein>
    <submittedName>
        <fullName evidence="1">Uncharacterized protein</fullName>
    </submittedName>
</protein>
<dbReference type="RefSeq" id="WP_321543621.1">
    <property type="nucleotide sequence ID" value="NZ_JAXIVS010000001.1"/>
</dbReference>
<accession>A0ABU5GUP1</accession>
<dbReference type="EMBL" id="JAXIVS010000001">
    <property type="protein sequence ID" value="MDY7224895.1"/>
    <property type="molecule type" value="Genomic_DNA"/>
</dbReference>
<comment type="caution">
    <text evidence="1">The sequence shown here is derived from an EMBL/GenBank/DDBJ whole genome shotgun (WGS) entry which is preliminary data.</text>
</comment>
<evidence type="ECO:0000313" key="1">
    <source>
        <dbReference type="EMBL" id="MDY7224895.1"/>
    </source>
</evidence>
<reference evidence="1 2" key="1">
    <citation type="submission" date="2023-12" db="EMBL/GenBank/DDBJ databases">
        <title>the genome sequence of Hyalangium sp. s54d21.</title>
        <authorList>
            <person name="Zhang X."/>
        </authorList>
    </citation>
    <scope>NUCLEOTIDE SEQUENCE [LARGE SCALE GENOMIC DNA]</scope>
    <source>
        <strain evidence="2">s54d21</strain>
    </source>
</reference>